<comment type="caution">
    <text evidence="1">The sequence shown here is derived from an EMBL/GenBank/DDBJ whole genome shotgun (WGS) entry which is preliminary data.</text>
</comment>
<evidence type="ECO:0000313" key="2">
    <source>
        <dbReference type="EMBL" id="GAI68181.1"/>
    </source>
</evidence>
<evidence type="ECO:0000313" key="1">
    <source>
        <dbReference type="EMBL" id="GAI26435.1"/>
    </source>
</evidence>
<gene>
    <name evidence="1" type="ORF">S06H3_35875</name>
    <name evidence="2" type="ORF">S12H4_00259</name>
</gene>
<reference evidence="1" key="1">
    <citation type="journal article" date="2014" name="Front. Microbiol.">
        <title>High frequency of phylogenetically diverse reductive dehalogenase-homologous genes in deep subseafloor sedimentary metagenomes.</title>
        <authorList>
            <person name="Kawai M."/>
            <person name="Futagami T."/>
            <person name="Toyoda A."/>
            <person name="Takaki Y."/>
            <person name="Nishi S."/>
            <person name="Hori S."/>
            <person name="Arai W."/>
            <person name="Tsubouchi T."/>
            <person name="Morono Y."/>
            <person name="Uchiyama I."/>
            <person name="Ito T."/>
            <person name="Fujiyama A."/>
            <person name="Inagaki F."/>
            <person name="Takami H."/>
        </authorList>
    </citation>
    <scope>NUCLEOTIDE SEQUENCE</scope>
    <source>
        <strain evidence="1">Expedition CK06-06</strain>
    </source>
</reference>
<name>X1NI19_9ZZZZ</name>
<organism evidence="1">
    <name type="scientific">marine sediment metagenome</name>
    <dbReference type="NCBI Taxonomy" id="412755"/>
    <lineage>
        <taxon>unclassified sequences</taxon>
        <taxon>metagenomes</taxon>
        <taxon>ecological metagenomes</taxon>
    </lineage>
</organism>
<proteinExistence type="predicted"/>
<sequence>MSSDTRTSLAQRFISKYVGTEIDVETLEEKGYPPKGRVIEIFFKDCGVNVNVVLRGGKLCKASNHDTPVGRLTLDLDTLEYLRMSKERILVGNELKWRPYTVLDAYRYGDFRIEGDLTTGDVALVSKAFEEVVRPVLKEKGVV</sequence>
<protein>
    <submittedName>
        <fullName evidence="1">Uncharacterized protein</fullName>
    </submittedName>
</protein>
<accession>X1NI19</accession>
<dbReference type="EMBL" id="BARV01021681">
    <property type="protein sequence ID" value="GAI26435.1"/>
    <property type="molecule type" value="Genomic_DNA"/>
</dbReference>
<dbReference type="AlphaFoldDB" id="X1NI19"/>
<dbReference type="EMBL" id="BARW01000022">
    <property type="protein sequence ID" value="GAI68181.1"/>
    <property type="molecule type" value="Genomic_DNA"/>
</dbReference>